<sequence length="445" mass="48100">MRVVILLMVTLLALGCAAKVAVPDAVDDPRAEPVRDLVLFPQNPLAYLDMPGKAEALIAPERHEERFAEFRERFFAPWARERPAHGAAEALWGFSAHAGRNVWGQDLRRRPPEWIRNLADTALAGDYPNLGRPAVALTRLDMRVLPTAAPVFGNPELPGQGFPFDLNQNSAAHAGTPLFVSHVTADGWMLVETSFAAGFVPARDIAFVDQAFMDAWRALPLAALLREGEPLRLDDGRVAGVSRIGMVLPLAKGSDGPRLLLPVADPSGMAALLRIKAAPGLAEPLPRPLTPLQAAATAAELTGAPYGWGGLYGERDCSSLLQDIFASFGLWLPRNSRQQAVFGRSIALAGLLDDEKAALIREHGKPFQTILAMPGHVVLYLGQWRGQAAVLHAVWGLRTGEGERRGRLVIGRTVITGLAPGSEHPDLSREDGKLISRLTAMTFVE</sequence>
<evidence type="ECO:0000256" key="1">
    <source>
        <dbReference type="ARBA" id="ARBA00007074"/>
    </source>
</evidence>
<evidence type="ECO:0000256" key="2">
    <source>
        <dbReference type="ARBA" id="ARBA00022670"/>
    </source>
</evidence>
<dbReference type="InterPro" id="IPR025606">
    <property type="entry name" value="NLPC/P60_N_dom"/>
</dbReference>
<protein>
    <submittedName>
        <fullName evidence="9">NLPC/P60, N-terminal domain containing protein</fullName>
    </submittedName>
</protein>
<evidence type="ECO:0000259" key="6">
    <source>
        <dbReference type="Pfam" id="PF00877"/>
    </source>
</evidence>
<feature type="domain" description="NLPC/P60 N-terminal" evidence="7">
    <location>
        <begin position="6"/>
        <end position="127"/>
    </location>
</feature>
<organism evidence="9 10">
    <name type="scientific">Alkalidesulfovibrio alkalitolerans DSM 16529</name>
    <dbReference type="NCBI Taxonomy" id="1121439"/>
    <lineage>
        <taxon>Bacteria</taxon>
        <taxon>Pseudomonadati</taxon>
        <taxon>Thermodesulfobacteriota</taxon>
        <taxon>Desulfovibrionia</taxon>
        <taxon>Desulfovibrionales</taxon>
        <taxon>Desulfovibrionaceae</taxon>
        <taxon>Alkalidesulfovibrio</taxon>
    </lineage>
</organism>
<dbReference type="GO" id="GO:0006508">
    <property type="term" value="P:proteolysis"/>
    <property type="evidence" value="ECO:0007669"/>
    <property type="project" value="UniProtKB-KW"/>
</dbReference>
<dbReference type="EMBL" id="ATHI01000030">
    <property type="protein sequence ID" value="EPR31070.1"/>
    <property type="molecule type" value="Genomic_DNA"/>
</dbReference>
<evidence type="ECO:0000313" key="10">
    <source>
        <dbReference type="Proteomes" id="UP000014975"/>
    </source>
</evidence>
<feature type="chain" id="PRO_5004544428" evidence="5">
    <location>
        <begin position="22"/>
        <end position="445"/>
    </location>
</feature>
<dbReference type="PATRIC" id="fig|1121439.3.peg.2581"/>
<evidence type="ECO:0000256" key="4">
    <source>
        <dbReference type="ARBA" id="ARBA00022807"/>
    </source>
</evidence>
<evidence type="ECO:0000259" key="7">
    <source>
        <dbReference type="Pfam" id="PF12912"/>
    </source>
</evidence>
<keyword evidence="3" id="KW-0378">Hydrolase</keyword>
<dbReference type="Pfam" id="PF12912">
    <property type="entry name" value="N_NLPC_P60"/>
    <property type="match status" value="1"/>
</dbReference>
<dbReference type="AlphaFoldDB" id="S7T3I3"/>
<dbReference type="SUPFAM" id="SSF54001">
    <property type="entry name" value="Cysteine proteinases"/>
    <property type="match status" value="1"/>
</dbReference>
<dbReference type="OrthoDB" id="9799970at2"/>
<dbReference type="eggNOG" id="COG0791">
    <property type="taxonomic scope" value="Bacteria"/>
</dbReference>
<dbReference type="Gene3D" id="3.90.1720.10">
    <property type="entry name" value="endopeptidase domain like (from Nostoc punctiforme)"/>
    <property type="match status" value="1"/>
</dbReference>
<feature type="domain" description="SH3b1" evidence="8">
    <location>
        <begin position="150"/>
        <end position="201"/>
    </location>
</feature>
<keyword evidence="5" id="KW-0732">Signal</keyword>
<reference evidence="9 10" key="1">
    <citation type="journal article" date="2013" name="Genome Announc.">
        <title>Draft genome sequences for three mercury-methylating, sulfate-reducing bacteria.</title>
        <authorList>
            <person name="Brown S.D."/>
            <person name="Hurt R.A.Jr."/>
            <person name="Gilmour C.C."/>
            <person name="Elias D.A."/>
        </authorList>
    </citation>
    <scope>NUCLEOTIDE SEQUENCE [LARGE SCALE GENOMIC DNA]</scope>
    <source>
        <strain evidence="9 10">DSM 16529</strain>
    </source>
</reference>
<dbReference type="Pfam" id="PF00877">
    <property type="entry name" value="NLPC_P60"/>
    <property type="match status" value="1"/>
</dbReference>
<feature type="domain" description="NlpC/P60" evidence="6">
    <location>
        <begin position="303"/>
        <end position="349"/>
    </location>
</feature>
<keyword evidence="10" id="KW-1185">Reference proteome</keyword>
<dbReference type="InterPro" id="IPR038765">
    <property type="entry name" value="Papain-like_cys_pep_sf"/>
</dbReference>
<evidence type="ECO:0000256" key="5">
    <source>
        <dbReference type="SAM" id="SignalP"/>
    </source>
</evidence>
<name>S7T3I3_9BACT</name>
<keyword evidence="4" id="KW-0788">Thiol protease</keyword>
<dbReference type="STRING" id="1121439.dsat_1197"/>
<dbReference type="RefSeq" id="WP_020887894.1">
    <property type="nucleotide sequence ID" value="NZ_ATHI01000030.1"/>
</dbReference>
<evidence type="ECO:0000313" key="9">
    <source>
        <dbReference type="EMBL" id="EPR31070.1"/>
    </source>
</evidence>
<dbReference type="PROSITE" id="PS51257">
    <property type="entry name" value="PROKAR_LIPOPROTEIN"/>
    <property type="match status" value="1"/>
</dbReference>
<feature type="signal peptide" evidence="5">
    <location>
        <begin position="1"/>
        <end position="21"/>
    </location>
</feature>
<dbReference type="InterPro" id="IPR039439">
    <property type="entry name" value="SH3b1_dom"/>
</dbReference>
<comment type="caution">
    <text evidence="9">The sequence shown here is derived from an EMBL/GenBank/DDBJ whole genome shotgun (WGS) entry which is preliminary data.</text>
</comment>
<dbReference type="Proteomes" id="UP000014975">
    <property type="component" value="Unassembled WGS sequence"/>
</dbReference>
<dbReference type="Pfam" id="PF12913">
    <property type="entry name" value="SH3_6"/>
    <property type="match status" value="1"/>
</dbReference>
<dbReference type="InterPro" id="IPR027017">
    <property type="entry name" value="P60_peptidase_YkfC"/>
</dbReference>
<dbReference type="GO" id="GO:0008234">
    <property type="term" value="F:cysteine-type peptidase activity"/>
    <property type="evidence" value="ECO:0007669"/>
    <property type="project" value="UniProtKB-KW"/>
</dbReference>
<dbReference type="InterPro" id="IPR000064">
    <property type="entry name" value="NLP_P60_dom"/>
</dbReference>
<evidence type="ECO:0000259" key="8">
    <source>
        <dbReference type="Pfam" id="PF12913"/>
    </source>
</evidence>
<comment type="similarity">
    <text evidence="1">Belongs to the peptidase C40 family.</text>
</comment>
<keyword evidence="2" id="KW-0645">Protease</keyword>
<gene>
    <name evidence="9" type="ORF">dsat_1197</name>
</gene>
<accession>S7T3I3</accession>
<proteinExistence type="inferred from homology"/>
<dbReference type="PIRSF" id="PIRSF019015">
    <property type="entry name" value="P60_peptidase_YkfC"/>
    <property type="match status" value="1"/>
</dbReference>
<evidence type="ECO:0000256" key="3">
    <source>
        <dbReference type="ARBA" id="ARBA00022801"/>
    </source>
</evidence>